<evidence type="ECO:0000313" key="1">
    <source>
        <dbReference type="EMBL" id="KKK88156.1"/>
    </source>
</evidence>
<organism evidence="1">
    <name type="scientific">marine sediment metagenome</name>
    <dbReference type="NCBI Taxonomy" id="412755"/>
    <lineage>
        <taxon>unclassified sequences</taxon>
        <taxon>metagenomes</taxon>
        <taxon>ecological metagenomes</taxon>
    </lineage>
</organism>
<dbReference type="EMBL" id="LAZR01050082">
    <property type="protein sequence ID" value="KKK88156.1"/>
    <property type="molecule type" value="Genomic_DNA"/>
</dbReference>
<dbReference type="AlphaFoldDB" id="A0A0F9BUT9"/>
<accession>A0A0F9BUT9</accession>
<reference evidence="1" key="1">
    <citation type="journal article" date="2015" name="Nature">
        <title>Complex archaea that bridge the gap between prokaryotes and eukaryotes.</title>
        <authorList>
            <person name="Spang A."/>
            <person name="Saw J.H."/>
            <person name="Jorgensen S.L."/>
            <person name="Zaremba-Niedzwiedzka K."/>
            <person name="Martijn J."/>
            <person name="Lind A.E."/>
            <person name="van Eijk R."/>
            <person name="Schleper C."/>
            <person name="Guy L."/>
            <person name="Ettema T.J."/>
        </authorList>
    </citation>
    <scope>NUCLEOTIDE SEQUENCE</scope>
</reference>
<sequence length="77" mass="8443">MTAITISLALALDFYILSPLLMKMVSKTFETAVTDIDFAMNDKCVAGSGRFLEVIAGALEEKVENMGRLSLKSKNRI</sequence>
<dbReference type="Gene3D" id="3.30.420.40">
    <property type="match status" value="1"/>
</dbReference>
<proteinExistence type="predicted"/>
<comment type="caution">
    <text evidence="1">The sequence shown here is derived from an EMBL/GenBank/DDBJ whole genome shotgun (WGS) entry which is preliminary data.</text>
</comment>
<protein>
    <submittedName>
        <fullName evidence="1">Uncharacterized protein</fullName>
    </submittedName>
</protein>
<gene>
    <name evidence="1" type="ORF">LCGC14_2746000</name>
</gene>
<name>A0A0F9BUT9_9ZZZZ</name>